<feature type="compositionally biased region" description="Polar residues" evidence="1">
    <location>
        <begin position="266"/>
        <end position="287"/>
    </location>
</feature>
<dbReference type="InterPro" id="IPR013098">
    <property type="entry name" value="Ig_I-set"/>
</dbReference>
<feature type="compositionally biased region" description="Pro residues" evidence="1">
    <location>
        <begin position="937"/>
        <end position="947"/>
    </location>
</feature>
<feature type="region of interest" description="Disordered" evidence="1">
    <location>
        <begin position="898"/>
        <end position="920"/>
    </location>
</feature>
<feature type="region of interest" description="Disordered" evidence="1">
    <location>
        <begin position="391"/>
        <end position="420"/>
    </location>
</feature>
<feature type="compositionally biased region" description="Low complexity" evidence="1">
    <location>
        <begin position="232"/>
        <end position="243"/>
    </location>
</feature>
<feature type="compositionally biased region" description="Pro residues" evidence="1">
    <location>
        <begin position="956"/>
        <end position="971"/>
    </location>
</feature>
<name>A0A8S9Z7G9_9TREM</name>
<dbReference type="SUPFAM" id="SSF48726">
    <property type="entry name" value="Immunoglobulin"/>
    <property type="match status" value="3"/>
</dbReference>
<feature type="compositionally biased region" description="Polar residues" evidence="1">
    <location>
        <begin position="24"/>
        <end position="42"/>
    </location>
</feature>
<protein>
    <recommendedName>
        <fullName evidence="2">Ig-like domain-containing protein</fullName>
    </recommendedName>
</protein>
<feature type="region of interest" description="Disordered" evidence="1">
    <location>
        <begin position="932"/>
        <end position="976"/>
    </location>
</feature>
<dbReference type="AlphaFoldDB" id="A0A8S9Z7G9"/>
<dbReference type="InterPro" id="IPR003599">
    <property type="entry name" value="Ig_sub"/>
</dbReference>
<proteinExistence type="predicted"/>
<dbReference type="Proteomes" id="UP000822476">
    <property type="component" value="Unassembled WGS sequence"/>
</dbReference>
<dbReference type="InterPro" id="IPR036179">
    <property type="entry name" value="Ig-like_dom_sf"/>
</dbReference>
<evidence type="ECO:0000313" key="3">
    <source>
        <dbReference type="EMBL" id="KAF7261630.1"/>
    </source>
</evidence>
<dbReference type="FunFam" id="2.60.40.10:FF:000962">
    <property type="entry name" value="titin isoform X1"/>
    <property type="match status" value="2"/>
</dbReference>
<dbReference type="InterPro" id="IPR007110">
    <property type="entry name" value="Ig-like_dom"/>
</dbReference>
<accession>A0A8S9Z7G9</accession>
<evidence type="ECO:0000259" key="2">
    <source>
        <dbReference type="PROSITE" id="PS50835"/>
    </source>
</evidence>
<feature type="compositionally biased region" description="Polar residues" evidence="1">
    <location>
        <begin position="158"/>
        <end position="169"/>
    </location>
</feature>
<feature type="compositionally biased region" description="Polar residues" evidence="1">
    <location>
        <begin position="402"/>
        <end position="418"/>
    </location>
</feature>
<feature type="compositionally biased region" description="Low complexity" evidence="1">
    <location>
        <begin position="43"/>
        <end position="75"/>
    </location>
</feature>
<feature type="domain" description="Ig-like" evidence="2">
    <location>
        <begin position="586"/>
        <end position="676"/>
    </location>
</feature>
<feature type="region of interest" description="Disordered" evidence="1">
    <location>
        <begin position="1"/>
        <end position="326"/>
    </location>
</feature>
<feature type="compositionally biased region" description="Low complexity" evidence="1">
    <location>
        <begin position="116"/>
        <end position="142"/>
    </location>
</feature>
<comment type="caution">
    <text evidence="3">The sequence shown here is derived from an EMBL/GenBank/DDBJ whole genome shotgun (WGS) entry which is preliminary data.</text>
</comment>
<dbReference type="PANTHER" id="PTHR47633">
    <property type="entry name" value="IMMUNOGLOBULIN"/>
    <property type="match status" value="1"/>
</dbReference>
<dbReference type="SMART" id="SM00409">
    <property type="entry name" value="IG"/>
    <property type="match status" value="3"/>
</dbReference>
<feature type="compositionally biased region" description="Polar residues" evidence="1">
    <location>
        <begin position="313"/>
        <end position="326"/>
    </location>
</feature>
<organism evidence="3 4">
    <name type="scientific">Paragonimus skrjabini miyazakii</name>
    <dbReference type="NCBI Taxonomy" id="59628"/>
    <lineage>
        <taxon>Eukaryota</taxon>
        <taxon>Metazoa</taxon>
        <taxon>Spiralia</taxon>
        <taxon>Lophotrochozoa</taxon>
        <taxon>Platyhelminthes</taxon>
        <taxon>Trematoda</taxon>
        <taxon>Digenea</taxon>
        <taxon>Plagiorchiida</taxon>
        <taxon>Troglotremata</taxon>
        <taxon>Troglotrematidae</taxon>
        <taxon>Paragonimus</taxon>
    </lineage>
</organism>
<keyword evidence="4" id="KW-1185">Reference proteome</keyword>
<sequence>MAMQDGGEVNYQSYPQQPVHLGSSPASSTKVVNLSRAQINLGQPTSTQQQQYQQQQPPQQRQQQTYYAQPAQYPSSPQTSLYSSPFQPPSPQPQTYQAVQRSSPGQPQVFTVGSSQPIQQQQPQQQPQQQVPQYRVVTTQQPSVEPARTVVYGAGQPGTPSAYGSQTSVIYFGQQQQPQPPQQQPTAQSYTTFQQPQSQYQQYQQPSQQQQYPAQQPQLTGQIVYAQPARPGQPMQQQPSSQSVRYQTQTSLRDSQPGGVAIAYPATNQQSASVRPISVQSSQSWAAPSQGAFDLPPPPSPQQQQQQQHYRPFSTTGVTAQSQPLSQASVTQFGQSPTRIQQVAGVPTQQTISSYQSQQLQTPNQFKSSVDQTTYIKSQQELPVQAYRQPEYQSRPPVSPNHPDSQFARQRLPSTGAPTRTVKVKSLPMRISSSMDNIDATGPPQFVQQPQPQLNVNEGEPVTVSTRVRPAGDSSLRVEWFKNGKPLSASSRFTTIFDRGYAVLEFIYTNEEDTGDYSCVATNNAGQDQSTGCRITVIPEEGVVTDSQLPEESMIASLAAMENQMVQNGLARGARYRDEPKSTRPPQFVKPLNPQIGVKEATQAHFETIVEPANDASLTVEWYKDGKPVSMGCRFNSILDRGFAILEILYCYPEDNGAYWCVAKNAAGQVQSNVVELQCNAEANIVTNSLLSKDSVSYLQSLDNWNSEQMAGYDRPNIVEEETPTAPSFDILPVALTVTEGSPARFLVKAGGFPRPKVQWYIDGELLASQGGGGNWRVFQDGGISYLEFHRVGSPCQQHIQVVARNNLGEISADTTLVIEPQLDFRPDLRHVEPENPFRKLAQLKKVDRSNELVSAFNRSRPKALDLRRMERESEHKARSVAESEAIEAENLYARVQSQLRTSRRASQPPPTPPPTRTVVPLPVQQPAQVRPVPQMQAPPRPPPAPAPAAVAHAPAPAPPPPPPPPPPPMQPMMNAGMANQMMAPAHQAQTELMHDEVSAEFTIEL</sequence>
<evidence type="ECO:0000256" key="1">
    <source>
        <dbReference type="SAM" id="MobiDB-lite"/>
    </source>
</evidence>
<dbReference type="Pfam" id="PF07679">
    <property type="entry name" value="I-set"/>
    <property type="match status" value="3"/>
</dbReference>
<feature type="compositionally biased region" description="Polar residues" evidence="1">
    <location>
        <begin position="244"/>
        <end position="254"/>
    </location>
</feature>
<dbReference type="PROSITE" id="PS50835">
    <property type="entry name" value="IG_LIKE"/>
    <property type="match status" value="2"/>
</dbReference>
<gene>
    <name evidence="3" type="ORF">EG68_01180</name>
</gene>
<dbReference type="InterPro" id="IPR013783">
    <property type="entry name" value="Ig-like_fold"/>
</dbReference>
<dbReference type="EMBL" id="JTDE01000311">
    <property type="protein sequence ID" value="KAF7261630.1"/>
    <property type="molecule type" value="Genomic_DNA"/>
</dbReference>
<evidence type="ECO:0000313" key="4">
    <source>
        <dbReference type="Proteomes" id="UP000822476"/>
    </source>
</evidence>
<feature type="compositionally biased region" description="Low complexity" evidence="1">
    <location>
        <begin position="194"/>
        <end position="218"/>
    </location>
</feature>
<dbReference type="Gene3D" id="2.60.40.10">
    <property type="entry name" value="Immunoglobulins"/>
    <property type="match status" value="3"/>
</dbReference>
<reference evidence="3" key="1">
    <citation type="submission" date="2019-07" db="EMBL/GenBank/DDBJ databases">
        <title>Annotation for the trematode Paragonimus miyazaki's.</title>
        <authorList>
            <person name="Choi Y.-J."/>
        </authorList>
    </citation>
    <scope>NUCLEOTIDE SEQUENCE</scope>
    <source>
        <strain evidence="3">Japan</strain>
    </source>
</reference>
<dbReference type="OrthoDB" id="504170at2759"/>
<feature type="domain" description="Ig-like" evidence="2">
    <location>
        <begin position="444"/>
        <end position="536"/>
    </location>
</feature>
<dbReference type="PANTHER" id="PTHR47633:SF4">
    <property type="entry name" value="MYOPALLADIN ISOFORM X1"/>
    <property type="match status" value="1"/>
</dbReference>
<feature type="compositionally biased region" description="Polar residues" evidence="1">
    <location>
        <begin position="95"/>
        <end position="115"/>
    </location>
</feature>